<accession>A0ABS8VB44</accession>
<reference evidence="1 2" key="1">
    <citation type="journal article" date="2021" name="BMC Genomics">
        <title>Datura genome reveals duplications of psychoactive alkaloid biosynthetic genes and high mutation rate following tissue culture.</title>
        <authorList>
            <person name="Rajewski A."/>
            <person name="Carter-House D."/>
            <person name="Stajich J."/>
            <person name="Litt A."/>
        </authorList>
    </citation>
    <scope>NUCLEOTIDE SEQUENCE [LARGE SCALE GENOMIC DNA]</scope>
    <source>
        <strain evidence="1">AR-01</strain>
    </source>
</reference>
<proteinExistence type="predicted"/>
<evidence type="ECO:0000313" key="1">
    <source>
        <dbReference type="EMBL" id="MCD9644441.1"/>
    </source>
</evidence>
<organism evidence="1 2">
    <name type="scientific">Datura stramonium</name>
    <name type="common">Jimsonweed</name>
    <name type="synonym">Common thornapple</name>
    <dbReference type="NCBI Taxonomy" id="4076"/>
    <lineage>
        <taxon>Eukaryota</taxon>
        <taxon>Viridiplantae</taxon>
        <taxon>Streptophyta</taxon>
        <taxon>Embryophyta</taxon>
        <taxon>Tracheophyta</taxon>
        <taxon>Spermatophyta</taxon>
        <taxon>Magnoliopsida</taxon>
        <taxon>eudicotyledons</taxon>
        <taxon>Gunneridae</taxon>
        <taxon>Pentapetalae</taxon>
        <taxon>asterids</taxon>
        <taxon>lamiids</taxon>
        <taxon>Solanales</taxon>
        <taxon>Solanaceae</taxon>
        <taxon>Solanoideae</taxon>
        <taxon>Datureae</taxon>
        <taxon>Datura</taxon>
    </lineage>
</organism>
<name>A0ABS8VB44_DATST</name>
<gene>
    <name evidence="1" type="ORF">HAX54_032655</name>
</gene>
<keyword evidence="2" id="KW-1185">Reference proteome</keyword>
<protein>
    <submittedName>
        <fullName evidence="1">Uncharacterized protein</fullName>
    </submittedName>
</protein>
<sequence>MFTASDKHGAQLQEKYSKLRAQGGYHHEMVMNKASRLCSELASTWKPEDALRPYCWCVRLGYGAILRCWFEGISTSEGTFVQDKISNWHPSFCIIWEWCFMEFINSLGLPCTMDDKISWIIIWILHELGRFSDALKPDPNPKNRLTPTLRLNLELT</sequence>
<evidence type="ECO:0000313" key="2">
    <source>
        <dbReference type="Proteomes" id="UP000823775"/>
    </source>
</evidence>
<dbReference type="EMBL" id="JACEIK010004151">
    <property type="protein sequence ID" value="MCD9644441.1"/>
    <property type="molecule type" value="Genomic_DNA"/>
</dbReference>
<comment type="caution">
    <text evidence="1">The sequence shown here is derived from an EMBL/GenBank/DDBJ whole genome shotgun (WGS) entry which is preliminary data.</text>
</comment>
<dbReference type="Proteomes" id="UP000823775">
    <property type="component" value="Unassembled WGS sequence"/>
</dbReference>